<dbReference type="RefSeq" id="WP_148638823.1">
    <property type="nucleotide sequence ID" value="NZ_AP014945.1"/>
</dbReference>
<evidence type="ECO:0000313" key="3">
    <source>
        <dbReference type="Proteomes" id="UP000068196"/>
    </source>
</evidence>
<accession>A0A0U5AHJ2</accession>
<evidence type="ECO:0000256" key="1">
    <source>
        <dbReference type="SAM" id="Phobius"/>
    </source>
</evidence>
<feature type="transmembrane region" description="Helical" evidence="1">
    <location>
        <begin position="12"/>
        <end position="37"/>
    </location>
</feature>
<organism evidence="2 3">
    <name type="scientific">Caldimicrobium thiodismutans</name>
    <dbReference type="NCBI Taxonomy" id="1653476"/>
    <lineage>
        <taxon>Bacteria</taxon>
        <taxon>Pseudomonadati</taxon>
        <taxon>Thermodesulfobacteriota</taxon>
        <taxon>Thermodesulfobacteria</taxon>
        <taxon>Thermodesulfobacteriales</taxon>
        <taxon>Thermodesulfobacteriaceae</taxon>
        <taxon>Caldimicrobium</taxon>
    </lineage>
</organism>
<dbReference type="EMBL" id="AP014945">
    <property type="protein sequence ID" value="BAU23367.1"/>
    <property type="molecule type" value="Genomic_DNA"/>
</dbReference>
<dbReference type="OrthoDB" id="9938267at2"/>
<reference evidence="3" key="2">
    <citation type="journal article" date="2016" name="Int. J. Syst. Evol. Microbiol.">
        <title>Caldimicrobium thiodismutans sp. nov., a sulfur-disproportionating bacterium isolated from a hot spring.</title>
        <authorList>
            <person name="Kojima H."/>
            <person name="Umezawa K."/>
            <person name="Fukui M."/>
        </authorList>
    </citation>
    <scope>NUCLEOTIDE SEQUENCE [LARGE SCALE GENOMIC DNA]</scope>
    <source>
        <strain evidence="3">TF1</strain>
    </source>
</reference>
<reference evidence="2 3" key="1">
    <citation type="journal article" date="2016" name="Int. J. Syst. Evol. Microbiol.">
        <title>Caldimicrobium thiodismutans sp. nov., a sulfur-disproportionating bacterium isolated from a hot spring, and emended description of the genus Caldimicrobium.</title>
        <authorList>
            <person name="Kojima H."/>
            <person name="Umezawa K."/>
            <person name="Fukui M."/>
        </authorList>
    </citation>
    <scope>NUCLEOTIDE SEQUENCE [LARGE SCALE GENOMIC DNA]</scope>
    <source>
        <strain evidence="2 3">TF1</strain>
    </source>
</reference>
<keyword evidence="1" id="KW-1133">Transmembrane helix</keyword>
<dbReference type="KEGG" id="cthi:THC_0983"/>
<feature type="transmembrane region" description="Helical" evidence="1">
    <location>
        <begin position="57"/>
        <end position="83"/>
    </location>
</feature>
<keyword evidence="1" id="KW-0812">Transmembrane</keyword>
<protein>
    <submittedName>
        <fullName evidence="2">Uncharacterized protein</fullName>
    </submittedName>
</protein>
<sequence>MLAKINSKKAVYIGTGAGLILFVLLGFFPSAMMGGYVGLRLAELIAGPGSLGVVARVFTAVSMLGAVITTACAFLLGGALAGYTLAQKGRNPIDAENRA</sequence>
<keyword evidence="3" id="KW-1185">Reference proteome</keyword>
<evidence type="ECO:0000313" key="2">
    <source>
        <dbReference type="EMBL" id="BAU23367.1"/>
    </source>
</evidence>
<dbReference type="AlphaFoldDB" id="A0A0U5AHJ2"/>
<gene>
    <name evidence="2" type="ORF">THC_0983</name>
</gene>
<proteinExistence type="predicted"/>
<dbReference type="Proteomes" id="UP000068196">
    <property type="component" value="Chromosome"/>
</dbReference>
<name>A0A0U5AHJ2_9BACT</name>
<keyword evidence="1" id="KW-0472">Membrane</keyword>